<accession>A0A316UAL7</accession>
<name>A0A316UAL7_9BASI</name>
<dbReference type="GeneID" id="37011146"/>
<keyword evidence="2" id="KW-1185">Reference proteome</keyword>
<sequence>MRAGSGTVRFCHVGTCREISVCAKSQSLGYVLQSCVAPLQPTSPLANLSDNMAKTSQVKKDNRQASCTCSDMHEECTRTAFGTFVTRHNRILKT</sequence>
<protein>
    <submittedName>
        <fullName evidence="1">Uncharacterized protein</fullName>
    </submittedName>
</protein>
<gene>
    <name evidence="1" type="ORF">BCV69DRAFT_158847</name>
</gene>
<dbReference type="RefSeq" id="XP_025349058.1">
    <property type="nucleotide sequence ID" value="XM_025489412.1"/>
</dbReference>
<dbReference type="AlphaFoldDB" id="A0A316UAL7"/>
<proteinExistence type="predicted"/>
<dbReference type="Proteomes" id="UP000245942">
    <property type="component" value="Unassembled WGS sequence"/>
</dbReference>
<evidence type="ECO:0000313" key="1">
    <source>
        <dbReference type="EMBL" id="PWN21898.1"/>
    </source>
</evidence>
<dbReference type="PROSITE" id="PS51257">
    <property type="entry name" value="PROKAR_LIPOPROTEIN"/>
    <property type="match status" value="1"/>
</dbReference>
<dbReference type="EMBL" id="KZ819324">
    <property type="protein sequence ID" value="PWN21898.1"/>
    <property type="molecule type" value="Genomic_DNA"/>
</dbReference>
<evidence type="ECO:0000313" key="2">
    <source>
        <dbReference type="Proteomes" id="UP000245942"/>
    </source>
</evidence>
<organism evidence="1 2">
    <name type="scientific">Pseudomicrostroma glucosiphilum</name>
    <dbReference type="NCBI Taxonomy" id="1684307"/>
    <lineage>
        <taxon>Eukaryota</taxon>
        <taxon>Fungi</taxon>
        <taxon>Dikarya</taxon>
        <taxon>Basidiomycota</taxon>
        <taxon>Ustilaginomycotina</taxon>
        <taxon>Exobasidiomycetes</taxon>
        <taxon>Microstromatales</taxon>
        <taxon>Microstromatales incertae sedis</taxon>
        <taxon>Pseudomicrostroma</taxon>
    </lineage>
</organism>
<reference evidence="1 2" key="1">
    <citation type="journal article" date="2018" name="Mol. Biol. Evol.">
        <title>Broad Genomic Sampling Reveals a Smut Pathogenic Ancestry of the Fungal Clade Ustilaginomycotina.</title>
        <authorList>
            <person name="Kijpornyongpan T."/>
            <person name="Mondo S.J."/>
            <person name="Barry K."/>
            <person name="Sandor L."/>
            <person name="Lee J."/>
            <person name="Lipzen A."/>
            <person name="Pangilinan J."/>
            <person name="LaButti K."/>
            <person name="Hainaut M."/>
            <person name="Henrissat B."/>
            <person name="Grigoriev I.V."/>
            <person name="Spatafora J.W."/>
            <person name="Aime M.C."/>
        </authorList>
    </citation>
    <scope>NUCLEOTIDE SEQUENCE [LARGE SCALE GENOMIC DNA]</scope>
    <source>
        <strain evidence="1 2">MCA 4718</strain>
    </source>
</reference>